<dbReference type="InterPro" id="IPR050740">
    <property type="entry name" value="Aldehyde_DH_Superfamily"/>
</dbReference>
<dbReference type="Gene3D" id="3.40.309.10">
    <property type="entry name" value="Aldehyde Dehydrogenase, Chain A, domain 2"/>
    <property type="match status" value="1"/>
</dbReference>
<dbReference type="InterPro" id="IPR016161">
    <property type="entry name" value="Ald_DH/histidinol_DH"/>
</dbReference>
<dbReference type="PROSITE" id="PS00070">
    <property type="entry name" value="ALDEHYDE_DEHYDR_CYS"/>
    <property type="match status" value="1"/>
</dbReference>
<dbReference type="GO" id="GO:0004777">
    <property type="term" value="F:succinate-semialdehyde dehydrogenase (NAD+) activity"/>
    <property type="evidence" value="ECO:0007669"/>
    <property type="project" value="TreeGrafter"/>
</dbReference>
<comment type="caution">
    <text evidence="6">The sequence shown here is derived from an EMBL/GenBank/DDBJ whole genome shotgun (WGS) entry which is preliminary data.</text>
</comment>
<dbReference type="PROSITE" id="PS00687">
    <property type="entry name" value="ALDEHYDE_DEHYDR_GLU"/>
    <property type="match status" value="1"/>
</dbReference>
<evidence type="ECO:0000256" key="3">
    <source>
        <dbReference type="PROSITE-ProRule" id="PRU10007"/>
    </source>
</evidence>
<dbReference type="NCBIfam" id="TIGR01780">
    <property type="entry name" value="SSADH"/>
    <property type="match status" value="1"/>
</dbReference>
<evidence type="ECO:0000256" key="4">
    <source>
        <dbReference type="RuleBase" id="RU003345"/>
    </source>
</evidence>
<dbReference type="Gene3D" id="3.40.605.10">
    <property type="entry name" value="Aldehyde Dehydrogenase, Chain A, domain 1"/>
    <property type="match status" value="1"/>
</dbReference>
<organism evidence="6 7">
    <name type="scientific">Sediminitomix flava</name>
    <dbReference type="NCBI Taxonomy" id="379075"/>
    <lineage>
        <taxon>Bacteria</taxon>
        <taxon>Pseudomonadati</taxon>
        <taxon>Bacteroidota</taxon>
        <taxon>Cytophagia</taxon>
        <taxon>Cytophagales</taxon>
        <taxon>Flammeovirgaceae</taxon>
        <taxon>Sediminitomix</taxon>
    </lineage>
</organism>
<gene>
    <name evidence="6" type="ORF">BC781_103670</name>
</gene>
<sequence length="485" mass="52830">MDLKLPSLLKDKAYINGEWVEASNGQKFTVYNPFDQSELGYVADLGTSEVSNAIDAANQAFKVWNKKTAGERSAILRKWFDLQIEYAEDLAKILTAEQGKPFPEALGEIKYGASFVEWFAEEAKRVYGDVIPGHGEDKRIVVLKQAVGVVAAITPWNFPNAMITRKVAPALAAGCTVLIKPSEETPLSALALAELAERAGFPKGVFNIITSTNAAEIGKALTDNPIVRKLSFTGSTAVGKQLMRQSADTVKKVSLELGGNAPFIVFDDADIEEAVQGAIASKYRNAGQTCVCANRLYVQEGVYEEFIEKFTLEVEKLKVGNGFDEGVMIGPLINKKAVEKVNHLISDALDKGARLTLGGKSDSDSHTLYQPTVICDATSEMDLSRQEIFGPVAPIFKFKTDEEVIEAANHTEYGLASYFYGNNMRRIWKVAEGLEYGMVGINTGMISTAVAPFGGIKESGNGREGSKYGMDDYLEIKYLCFGGIE</sequence>
<dbReference type="Pfam" id="PF00171">
    <property type="entry name" value="Aldedh"/>
    <property type="match status" value="1"/>
</dbReference>
<dbReference type="InterPro" id="IPR010102">
    <property type="entry name" value="Succ_semiAld_DH"/>
</dbReference>
<dbReference type="InterPro" id="IPR016162">
    <property type="entry name" value="Ald_DH_N"/>
</dbReference>
<dbReference type="InterPro" id="IPR016163">
    <property type="entry name" value="Ald_DH_C"/>
</dbReference>
<dbReference type="SUPFAM" id="SSF53720">
    <property type="entry name" value="ALDH-like"/>
    <property type="match status" value="1"/>
</dbReference>
<dbReference type="OrthoDB" id="9762913at2"/>
<evidence type="ECO:0000313" key="6">
    <source>
        <dbReference type="EMBL" id="PWJ42418.1"/>
    </source>
</evidence>
<dbReference type="PANTHER" id="PTHR43353:SF5">
    <property type="entry name" value="SUCCINATE-SEMIALDEHYDE DEHYDROGENASE, MITOCHONDRIAL"/>
    <property type="match status" value="1"/>
</dbReference>
<feature type="domain" description="Aldehyde dehydrogenase" evidence="5">
    <location>
        <begin position="19"/>
        <end position="478"/>
    </location>
</feature>
<dbReference type="PANTHER" id="PTHR43353">
    <property type="entry name" value="SUCCINATE-SEMIALDEHYDE DEHYDROGENASE, MITOCHONDRIAL"/>
    <property type="match status" value="1"/>
</dbReference>
<feature type="active site" evidence="3">
    <location>
        <position position="256"/>
    </location>
</feature>
<dbReference type="EMBL" id="QGDO01000003">
    <property type="protein sequence ID" value="PWJ42418.1"/>
    <property type="molecule type" value="Genomic_DNA"/>
</dbReference>
<evidence type="ECO:0000259" key="5">
    <source>
        <dbReference type="Pfam" id="PF00171"/>
    </source>
</evidence>
<proteinExistence type="inferred from homology"/>
<evidence type="ECO:0000313" key="7">
    <source>
        <dbReference type="Proteomes" id="UP000245535"/>
    </source>
</evidence>
<dbReference type="FunFam" id="3.40.309.10:FF:000004">
    <property type="entry name" value="Succinate-semialdehyde dehydrogenase I"/>
    <property type="match status" value="1"/>
</dbReference>
<dbReference type="AlphaFoldDB" id="A0A315ZC80"/>
<evidence type="ECO:0000256" key="1">
    <source>
        <dbReference type="ARBA" id="ARBA00009986"/>
    </source>
</evidence>
<accession>A0A315ZC80</accession>
<name>A0A315ZC80_SEDFL</name>
<dbReference type="InterPro" id="IPR016160">
    <property type="entry name" value="Ald_DH_CS_CYS"/>
</dbReference>
<dbReference type="InterPro" id="IPR029510">
    <property type="entry name" value="Ald_DH_CS_GLU"/>
</dbReference>
<dbReference type="InterPro" id="IPR015590">
    <property type="entry name" value="Aldehyde_DH_dom"/>
</dbReference>
<dbReference type="Proteomes" id="UP000245535">
    <property type="component" value="Unassembled WGS sequence"/>
</dbReference>
<keyword evidence="2 4" id="KW-0560">Oxidoreductase</keyword>
<dbReference type="FunFam" id="3.40.605.10:FF:000005">
    <property type="entry name" value="Succinate-semialdehyde dehydrogenase I"/>
    <property type="match status" value="1"/>
</dbReference>
<reference evidence="6 7" key="1">
    <citation type="submission" date="2018-03" db="EMBL/GenBank/DDBJ databases">
        <title>Genomic Encyclopedia of Archaeal and Bacterial Type Strains, Phase II (KMG-II): from individual species to whole genera.</title>
        <authorList>
            <person name="Goeker M."/>
        </authorList>
    </citation>
    <scope>NUCLEOTIDE SEQUENCE [LARGE SCALE GENOMIC DNA]</scope>
    <source>
        <strain evidence="6 7">DSM 28229</strain>
    </source>
</reference>
<dbReference type="GO" id="GO:0009450">
    <property type="term" value="P:gamma-aminobutyric acid catabolic process"/>
    <property type="evidence" value="ECO:0007669"/>
    <property type="project" value="InterPro"/>
</dbReference>
<protein>
    <submittedName>
        <fullName evidence="6">Succinate-semialdehyde dehydrogenase/glutarate-semialdehyde dehydrogenase</fullName>
    </submittedName>
</protein>
<comment type="similarity">
    <text evidence="1 4">Belongs to the aldehyde dehydrogenase family.</text>
</comment>
<dbReference type="GO" id="GO:0005829">
    <property type="term" value="C:cytosol"/>
    <property type="evidence" value="ECO:0007669"/>
    <property type="project" value="TreeGrafter"/>
</dbReference>
<dbReference type="CDD" id="cd07103">
    <property type="entry name" value="ALDH_F5_SSADH_GabD"/>
    <property type="match status" value="1"/>
</dbReference>
<evidence type="ECO:0000256" key="2">
    <source>
        <dbReference type="ARBA" id="ARBA00023002"/>
    </source>
</evidence>
<keyword evidence="7" id="KW-1185">Reference proteome</keyword>